<feature type="domain" description="Aspartate/homoserine dehydrogenase NAD-binding" evidence="3">
    <location>
        <begin position="12"/>
        <end position="114"/>
    </location>
</feature>
<accession>A0A5S9IJE3</accession>
<evidence type="ECO:0000313" key="4">
    <source>
        <dbReference type="EMBL" id="BBM82481.1"/>
    </source>
</evidence>
<dbReference type="KEGG" id="uam:UABAM_00824"/>
<evidence type="ECO:0000256" key="1">
    <source>
        <dbReference type="ARBA" id="ARBA00008331"/>
    </source>
</evidence>
<dbReference type="GO" id="GO:0033735">
    <property type="term" value="F:aspartate dehydrogenase [NAD(P)+] activity"/>
    <property type="evidence" value="ECO:0007669"/>
    <property type="project" value="InterPro"/>
</dbReference>
<organism evidence="4 5">
    <name type="scientific">Uabimicrobium amorphum</name>
    <dbReference type="NCBI Taxonomy" id="2596890"/>
    <lineage>
        <taxon>Bacteria</taxon>
        <taxon>Pseudomonadati</taxon>
        <taxon>Planctomycetota</taxon>
        <taxon>Candidatus Uabimicrobiia</taxon>
        <taxon>Candidatus Uabimicrobiales</taxon>
        <taxon>Candidatus Uabimicrobiaceae</taxon>
        <taxon>Candidatus Uabimicrobium</taxon>
    </lineage>
</organism>
<dbReference type="SUPFAM" id="SSF55347">
    <property type="entry name" value="Glyceraldehyde-3-phosphate dehydrogenase-like, C-terminal domain"/>
    <property type="match status" value="1"/>
</dbReference>
<comment type="similarity">
    <text evidence="1">Belongs to the L-aspartate dehydrogenase family.</text>
</comment>
<protein>
    <submittedName>
        <fullName evidence="4">L-aspartate dehydrogenase</fullName>
    </submittedName>
</protein>
<dbReference type="Pfam" id="PF01958">
    <property type="entry name" value="Asp_DH_C"/>
    <property type="match status" value="1"/>
</dbReference>
<dbReference type="Pfam" id="PF03447">
    <property type="entry name" value="NAD_binding_3"/>
    <property type="match status" value="1"/>
</dbReference>
<dbReference type="GO" id="GO:0009435">
    <property type="term" value="P:NAD+ biosynthetic process"/>
    <property type="evidence" value="ECO:0007669"/>
    <property type="project" value="InterPro"/>
</dbReference>
<sequence>MEETPRKVGIVGYGNLGKYLVENMDDSFELSFVYNRDTSKIKGVDGEKVLQNLDDFTNYDVDLIVEVAHPEISKKYATRFLQHADYMPGSPTAFADKELESKVLDFVEKDESHAMYVPRGAMWYLDCILQLVANNKLKKMNVTMKKHPLSIHYYGPLEIPLAEITKETTIYSGSVRQVCSYAPNNVNTMAVAALASQLGMDNVTAQLVVDPQLESHIIEVELYGAGEGQDCYVEKAQRYNPAKKGAVTGSATYLSFLNSMKRAHGHKNGLHFC</sequence>
<proteinExistence type="inferred from homology"/>
<gene>
    <name evidence="4" type="ORF">UABAM_00824</name>
</gene>
<reference evidence="4 5" key="1">
    <citation type="submission" date="2019-08" db="EMBL/GenBank/DDBJ databases">
        <title>Complete genome sequence of Candidatus Uab amorphum.</title>
        <authorList>
            <person name="Shiratori T."/>
            <person name="Suzuki S."/>
            <person name="Kakizawa Y."/>
            <person name="Ishida K."/>
        </authorList>
    </citation>
    <scope>NUCLEOTIDE SEQUENCE [LARGE SCALE GENOMIC DNA]</scope>
    <source>
        <strain evidence="4 5">SRT547</strain>
    </source>
</reference>
<dbReference type="InterPro" id="IPR002811">
    <property type="entry name" value="Asp_DH"/>
</dbReference>
<name>A0A5S9IJE3_UABAM</name>
<dbReference type="SUPFAM" id="SSF51735">
    <property type="entry name" value="NAD(P)-binding Rossmann-fold domains"/>
    <property type="match status" value="1"/>
</dbReference>
<dbReference type="GO" id="GO:0050661">
    <property type="term" value="F:NADP binding"/>
    <property type="evidence" value="ECO:0007669"/>
    <property type="project" value="InterPro"/>
</dbReference>
<evidence type="ECO:0000259" key="3">
    <source>
        <dbReference type="Pfam" id="PF03447"/>
    </source>
</evidence>
<dbReference type="OrthoDB" id="9779394at2"/>
<dbReference type="Gene3D" id="3.40.50.720">
    <property type="entry name" value="NAD(P)-binding Rossmann-like Domain"/>
    <property type="match status" value="1"/>
</dbReference>
<dbReference type="InterPro" id="IPR005106">
    <property type="entry name" value="Asp/hSer_DH_NAD-bd"/>
</dbReference>
<dbReference type="InterPro" id="IPR036291">
    <property type="entry name" value="NAD(P)-bd_dom_sf"/>
</dbReference>
<dbReference type="PANTHER" id="PTHR31873">
    <property type="entry name" value="L-ASPARTATE DEHYDROGENASE-RELATED"/>
    <property type="match status" value="1"/>
</dbReference>
<evidence type="ECO:0000259" key="2">
    <source>
        <dbReference type="Pfam" id="PF01958"/>
    </source>
</evidence>
<dbReference type="EMBL" id="AP019860">
    <property type="protein sequence ID" value="BBM82481.1"/>
    <property type="molecule type" value="Genomic_DNA"/>
</dbReference>
<dbReference type="Gene3D" id="3.30.360.10">
    <property type="entry name" value="Dihydrodipicolinate Reductase, domain 2"/>
    <property type="match status" value="1"/>
</dbReference>
<dbReference type="RefSeq" id="WP_151966721.1">
    <property type="nucleotide sequence ID" value="NZ_AP019860.1"/>
</dbReference>
<dbReference type="Proteomes" id="UP000326354">
    <property type="component" value="Chromosome"/>
</dbReference>
<keyword evidence="5" id="KW-1185">Reference proteome</keyword>
<dbReference type="PANTHER" id="PTHR31873:SF6">
    <property type="entry name" value="ASPARTATE DEHYDROGENASE DOMAIN-CONTAINING PROTEIN"/>
    <property type="match status" value="1"/>
</dbReference>
<feature type="domain" description="Aspartate dehydrogenase" evidence="2">
    <location>
        <begin position="164"/>
        <end position="252"/>
    </location>
</feature>
<evidence type="ECO:0000313" key="5">
    <source>
        <dbReference type="Proteomes" id="UP000326354"/>
    </source>
</evidence>
<dbReference type="AlphaFoldDB" id="A0A5S9IJE3"/>